<dbReference type="EMBL" id="JAEPDI010000014">
    <property type="protein sequence ID" value="MCG7940646.1"/>
    <property type="molecule type" value="Genomic_DNA"/>
</dbReference>
<name>A0A9E4K862_9GAMM</name>
<evidence type="ECO:0000313" key="1">
    <source>
        <dbReference type="EMBL" id="MCG7940646.1"/>
    </source>
</evidence>
<proteinExistence type="predicted"/>
<gene>
    <name evidence="1" type="ORF">JAZ04_17560</name>
</gene>
<evidence type="ECO:0000313" key="2">
    <source>
        <dbReference type="Proteomes" id="UP000886687"/>
    </source>
</evidence>
<dbReference type="Proteomes" id="UP000886687">
    <property type="component" value="Unassembled WGS sequence"/>
</dbReference>
<dbReference type="AlphaFoldDB" id="A0A9E4K862"/>
<accession>A0A9E4K862</accession>
<organism evidence="1 2">
    <name type="scientific">Candidatus Thiodiazotropha lotti</name>
    <dbReference type="NCBI Taxonomy" id="2792787"/>
    <lineage>
        <taxon>Bacteria</taxon>
        <taxon>Pseudomonadati</taxon>
        <taxon>Pseudomonadota</taxon>
        <taxon>Gammaproteobacteria</taxon>
        <taxon>Chromatiales</taxon>
        <taxon>Sedimenticolaceae</taxon>
        <taxon>Candidatus Thiodiazotropha</taxon>
    </lineage>
</organism>
<comment type="caution">
    <text evidence="1">The sequence shown here is derived from an EMBL/GenBank/DDBJ whole genome shotgun (WGS) entry which is preliminary data.</text>
</comment>
<sequence length="183" mass="20832">MSQRLHTGRLVLTPQDPYLVPEDPASLFDTLRDIGLIASPREAEQGFLLGETFMQLITFMGCSPFIKLEPDESGEPFCHLRVDGPHPAPRLLTGKNSLPPRCDTCRKRISDWQREPQQLAECPHCGHRQDPASYDFKQSAGFGRFLLKIENIFPQEAIPSPRLLEILQQASNGAIWHYFYQQD</sequence>
<protein>
    <submittedName>
        <fullName evidence="1">Uncharacterized protein</fullName>
    </submittedName>
</protein>
<reference evidence="1" key="1">
    <citation type="journal article" date="2021" name="Proc. Natl. Acad. Sci. U.S.A.">
        <title>Global biogeography of chemosynthetic symbionts reveals both localized and globally distributed symbiont groups. .</title>
        <authorList>
            <person name="Osvatic J.T."/>
            <person name="Wilkins L.G.E."/>
            <person name="Leibrecht L."/>
            <person name="Leray M."/>
            <person name="Zauner S."/>
            <person name="Polzin J."/>
            <person name="Camacho Y."/>
            <person name="Gros O."/>
            <person name="van Gils J.A."/>
            <person name="Eisen J.A."/>
            <person name="Petersen J.M."/>
            <person name="Yuen B."/>
        </authorList>
    </citation>
    <scope>NUCLEOTIDE SEQUENCE</scope>
    <source>
        <strain evidence="1">MAGL173</strain>
    </source>
</reference>